<evidence type="ECO:0000313" key="2">
    <source>
        <dbReference type="Proteomes" id="UP000481033"/>
    </source>
</evidence>
<organism evidence="1 2">
    <name type="scientific">Adonisia turfae CCMR0081</name>
    <dbReference type="NCBI Taxonomy" id="2292702"/>
    <lineage>
        <taxon>Bacteria</taxon>
        <taxon>Bacillati</taxon>
        <taxon>Cyanobacteriota</taxon>
        <taxon>Adonisia</taxon>
        <taxon>Adonisia turfae</taxon>
    </lineage>
</organism>
<comment type="caution">
    <text evidence="1">The sequence shown here is derived from an EMBL/GenBank/DDBJ whole genome shotgun (WGS) entry which is preliminary data.</text>
</comment>
<dbReference type="EMBL" id="QXHD01000004">
    <property type="protein sequence ID" value="NEZ59050.1"/>
    <property type="molecule type" value="Genomic_DNA"/>
</dbReference>
<dbReference type="AlphaFoldDB" id="A0A6M0RT62"/>
<keyword evidence="2" id="KW-1185">Reference proteome</keyword>
<accession>A0A6M0RT62</accession>
<evidence type="ECO:0000313" key="1">
    <source>
        <dbReference type="EMBL" id="NEZ59050.1"/>
    </source>
</evidence>
<reference evidence="1 2" key="1">
    <citation type="journal article" date="2020" name="Microb. Ecol.">
        <title>Ecogenomics of the Marine Benthic Filamentous Cyanobacterium Adonisia.</title>
        <authorList>
            <person name="Walter J.M."/>
            <person name="Coutinho F.H."/>
            <person name="Leomil L."/>
            <person name="Hargreaves P.I."/>
            <person name="Campeao M.E."/>
            <person name="Vieira V.V."/>
            <person name="Silva B.S."/>
            <person name="Fistarol G.O."/>
            <person name="Salomon P.S."/>
            <person name="Sawabe T."/>
            <person name="Mino S."/>
            <person name="Hosokawa M."/>
            <person name="Miyashita H."/>
            <person name="Maruyama F."/>
            <person name="van Verk M.C."/>
            <person name="Dutilh B.E."/>
            <person name="Thompson C.C."/>
            <person name="Thompson F.L."/>
        </authorList>
    </citation>
    <scope>NUCLEOTIDE SEQUENCE [LARGE SCALE GENOMIC DNA]</scope>
    <source>
        <strain evidence="1 2">CCMR0081</strain>
    </source>
</reference>
<sequence length="509" mass="57932">MGPLSKYWVILRIDPGGEGRGYKEQVLPLASEFFQAELADLFESAVPADRSVRTSASVQVLADAPVQVRAQPLVQKHRTIQTLLHRQFTTQSSAVSLQNRAKAGLCLRGYVSYAIVAECKILASKFAATGQLSHKDLLPYVLDDDGEIQIVLDQDPKHQLVLNGSGKPQPSAYQRFSVEALRKFNPNGQRVASLDNWIHLQVRQNQDLKTVLSERGFYKLTDWALLNRARQPQLESFSPHQRHIINAFHAVYRRDRRQQRHNHKSCPAPTPTQLNEMQQQLQAQGITINLSKLITELRQIAQTLRQYAIWSKNGAPQSESLEAADPYSGLQREFRDPHSTNDLDHIAQQELREFCAQQLIECLDWAINQGIREHIQSLHQRPRYTIFASKVTAILKLVYCQGQSQSKVADLLGMKNQSQVSRVLNPTTLLNRVRYWTVDHFFKVLSTKVSSLNLAALSTDPDYLQNLMQHIEAFVDAEAFQVAIAEIKTAKNRSMNSLYAQRLRHYLEN</sequence>
<name>A0A6M0RT62_9CYAN</name>
<proteinExistence type="predicted"/>
<gene>
    <name evidence="1" type="ORF">DXZ20_26085</name>
</gene>
<dbReference type="RefSeq" id="WP_163701994.1">
    <property type="nucleotide sequence ID" value="NZ_QXHD01000004.1"/>
</dbReference>
<protein>
    <submittedName>
        <fullName evidence="1">Uncharacterized protein</fullName>
    </submittedName>
</protein>
<dbReference type="Proteomes" id="UP000481033">
    <property type="component" value="Unassembled WGS sequence"/>
</dbReference>